<dbReference type="EC" id="5.3.3.8" evidence="5"/>
<evidence type="ECO:0000313" key="9">
    <source>
        <dbReference type="Proteomes" id="UP000886520"/>
    </source>
</evidence>
<dbReference type="GO" id="GO:0006635">
    <property type="term" value="P:fatty acid beta-oxidation"/>
    <property type="evidence" value="ECO:0007669"/>
    <property type="project" value="TreeGrafter"/>
</dbReference>
<dbReference type="Pfam" id="PF00378">
    <property type="entry name" value="ECH_1"/>
    <property type="match status" value="1"/>
</dbReference>
<dbReference type="InterPro" id="IPR029045">
    <property type="entry name" value="ClpP/crotonase-like_dom_sf"/>
</dbReference>
<evidence type="ECO:0000256" key="5">
    <source>
        <dbReference type="ARBA" id="ARBA00012064"/>
    </source>
</evidence>
<keyword evidence="7" id="KW-0472">Membrane</keyword>
<dbReference type="GO" id="GO:0004165">
    <property type="term" value="F:delta(3)-delta(2)-enoyl-CoA isomerase activity"/>
    <property type="evidence" value="ECO:0007669"/>
    <property type="project" value="UniProtKB-EC"/>
</dbReference>
<dbReference type="GO" id="GO:0005777">
    <property type="term" value="C:peroxisome"/>
    <property type="evidence" value="ECO:0007669"/>
    <property type="project" value="TreeGrafter"/>
</dbReference>
<keyword evidence="6" id="KW-0443">Lipid metabolism</keyword>
<protein>
    <recommendedName>
        <fullName evidence="5">Delta(3)-Delta(2)-enoyl-CoA isomerase</fullName>
        <ecNumber evidence="5">5.3.3.8</ecNumber>
    </recommendedName>
</protein>
<keyword evidence="7" id="KW-1133">Transmembrane helix</keyword>
<evidence type="ECO:0000256" key="4">
    <source>
        <dbReference type="ARBA" id="ARBA00005254"/>
    </source>
</evidence>
<dbReference type="FunFam" id="3.90.226.10:FF:000049">
    <property type="entry name" value="Enoyl-CoA delta isomerase 3"/>
    <property type="match status" value="1"/>
</dbReference>
<comment type="similarity">
    <text evidence="4">Belongs to the enoyl-CoA hydratase/isomerase family.</text>
</comment>
<dbReference type="PANTHER" id="PTHR11941:SF75">
    <property type="entry name" value="ENOYL-COA HYDRATASE_ISOMERASE FAMILY PROTEIN"/>
    <property type="match status" value="1"/>
</dbReference>
<dbReference type="PANTHER" id="PTHR11941">
    <property type="entry name" value="ENOYL-COA HYDRATASE-RELATED"/>
    <property type="match status" value="1"/>
</dbReference>
<evidence type="ECO:0000313" key="8">
    <source>
        <dbReference type="EMBL" id="KAI5066150.1"/>
    </source>
</evidence>
<dbReference type="SUPFAM" id="SSF52096">
    <property type="entry name" value="ClpP/crotonase"/>
    <property type="match status" value="1"/>
</dbReference>
<comment type="pathway">
    <text evidence="3">Lipid metabolism; fatty acid beta-oxidation.</text>
</comment>
<reference evidence="8" key="1">
    <citation type="submission" date="2021-01" db="EMBL/GenBank/DDBJ databases">
        <title>Adiantum capillus-veneris genome.</title>
        <authorList>
            <person name="Fang Y."/>
            <person name="Liao Q."/>
        </authorList>
    </citation>
    <scope>NUCLEOTIDE SEQUENCE</scope>
    <source>
        <strain evidence="8">H3</strain>
        <tissue evidence="8">Leaf</tissue>
    </source>
</reference>
<evidence type="ECO:0000256" key="2">
    <source>
        <dbReference type="ARBA" id="ARBA00000765"/>
    </source>
</evidence>
<comment type="caution">
    <text evidence="8">The sequence shown here is derived from an EMBL/GenBank/DDBJ whole genome shotgun (WGS) entry which is preliminary data.</text>
</comment>
<dbReference type="OrthoDB" id="410701at2759"/>
<dbReference type="CDD" id="cd06558">
    <property type="entry name" value="crotonase-like"/>
    <property type="match status" value="1"/>
</dbReference>
<dbReference type="Gene3D" id="3.90.226.10">
    <property type="entry name" value="2-enoyl-CoA Hydratase, Chain A, domain 1"/>
    <property type="match status" value="1"/>
</dbReference>
<evidence type="ECO:0000256" key="1">
    <source>
        <dbReference type="ARBA" id="ARBA00000452"/>
    </source>
</evidence>
<gene>
    <name evidence="8" type="ORF">GOP47_0018774</name>
</gene>
<keyword evidence="9" id="KW-1185">Reference proteome</keyword>
<keyword evidence="7" id="KW-0812">Transmembrane</keyword>
<dbReference type="EMBL" id="JABFUD020000018">
    <property type="protein sequence ID" value="KAI5066150.1"/>
    <property type="molecule type" value="Genomic_DNA"/>
</dbReference>
<proteinExistence type="inferred from homology"/>
<dbReference type="InterPro" id="IPR001753">
    <property type="entry name" value="Enoyl-CoA_hydra/iso"/>
</dbReference>
<evidence type="ECO:0000256" key="7">
    <source>
        <dbReference type="SAM" id="Phobius"/>
    </source>
</evidence>
<comment type="catalytic activity">
    <reaction evidence="1">
        <text>a (3Z)-enoyl-CoA = a 4-saturated (2E)-enoyl-CoA</text>
        <dbReference type="Rhea" id="RHEA:45900"/>
        <dbReference type="ChEBI" id="CHEBI:85097"/>
        <dbReference type="ChEBI" id="CHEBI:85489"/>
        <dbReference type="EC" id="5.3.3.8"/>
    </reaction>
</comment>
<evidence type="ECO:0000256" key="3">
    <source>
        <dbReference type="ARBA" id="ARBA00005005"/>
    </source>
</evidence>
<sequence>MAQEEKEPYCRLERRGNFFVLTLIGDGEHRINPPLVDAILACLQTLRSLSSPSTCTALITTGHGKFFSNGLDLAFPSRDAVRRKFAELLSAYINLPMPTIAAVCGHAAAAGFILALAHDYVYMRKDRGFLYMSEIDVRILIPPGPMNIIRSKLTPRAFRDAVLCGIKHTAGMALEAGIVDSMHGNAESTREAAFSKAEELVARKWNPDFYREMRAAMYPEVFAAISKTLEDSDVSAMSKL</sequence>
<dbReference type="Proteomes" id="UP000886520">
    <property type="component" value="Chromosome 18"/>
</dbReference>
<accession>A0A9D4UE63</accession>
<comment type="catalytic activity">
    <reaction evidence="2">
        <text>a (3E)-enoyl-CoA = a 4-saturated (2E)-enoyl-CoA</text>
        <dbReference type="Rhea" id="RHEA:45228"/>
        <dbReference type="ChEBI" id="CHEBI:58521"/>
        <dbReference type="ChEBI" id="CHEBI:85097"/>
        <dbReference type="EC" id="5.3.3.8"/>
    </reaction>
</comment>
<feature type="transmembrane region" description="Helical" evidence="7">
    <location>
        <begin position="100"/>
        <end position="122"/>
    </location>
</feature>
<dbReference type="AlphaFoldDB" id="A0A9D4UE63"/>
<evidence type="ECO:0000256" key="6">
    <source>
        <dbReference type="ARBA" id="ARBA00023098"/>
    </source>
</evidence>
<organism evidence="8 9">
    <name type="scientific">Adiantum capillus-veneris</name>
    <name type="common">Maidenhair fern</name>
    <dbReference type="NCBI Taxonomy" id="13818"/>
    <lineage>
        <taxon>Eukaryota</taxon>
        <taxon>Viridiplantae</taxon>
        <taxon>Streptophyta</taxon>
        <taxon>Embryophyta</taxon>
        <taxon>Tracheophyta</taxon>
        <taxon>Polypodiopsida</taxon>
        <taxon>Polypodiidae</taxon>
        <taxon>Polypodiales</taxon>
        <taxon>Pteridineae</taxon>
        <taxon>Pteridaceae</taxon>
        <taxon>Vittarioideae</taxon>
        <taxon>Adiantum</taxon>
    </lineage>
</organism>
<name>A0A9D4UE63_ADICA</name>